<dbReference type="Gene3D" id="3.40.50.300">
    <property type="entry name" value="P-loop containing nucleotide triphosphate hydrolases"/>
    <property type="match status" value="1"/>
</dbReference>
<gene>
    <name evidence="2" type="primary">ybjD</name>
    <name evidence="2" type="ordered locus">PAJ_0654</name>
</gene>
<feature type="domain" description="Toprim" evidence="1">
    <location>
        <begin position="392"/>
        <end position="482"/>
    </location>
</feature>
<dbReference type="GO" id="GO:0006302">
    <property type="term" value="P:double-strand break repair"/>
    <property type="evidence" value="ECO:0007669"/>
    <property type="project" value="TreeGrafter"/>
</dbReference>
<dbReference type="AlphaFoldDB" id="A0A0H3KTK1"/>
<keyword evidence="2" id="KW-0255">Endonuclease</keyword>
<dbReference type="GO" id="GO:0000731">
    <property type="term" value="P:DNA synthesis involved in DNA repair"/>
    <property type="evidence" value="ECO:0007669"/>
    <property type="project" value="TreeGrafter"/>
</dbReference>
<keyword evidence="2" id="KW-0540">Nuclease</keyword>
<dbReference type="HOGENOM" id="CLU_034845_0_0_6"/>
<reference evidence="3" key="1">
    <citation type="journal article" date="2012" name="Appl. Microbiol. Biotechnol.">
        <title>The complete genome sequence of Pantoea ananatis AJ13355, an organism with great biotechnological potential.</title>
        <authorList>
            <person name="Hara Y."/>
            <person name="Kadotani N."/>
            <person name="Izui H."/>
            <person name="Katashkina J.I."/>
            <person name="Kuvaeva T.M."/>
            <person name="Andreeva I.G."/>
            <person name="Golubeva L.I."/>
            <person name="Malko D.B."/>
            <person name="Makeev V.J."/>
            <person name="Mashko S.V."/>
            <person name="Kozlov Y.I."/>
        </authorList>
    </citation>
    <scope>NUCLEOTIDE SEQUENCE [LARGE SCALE GENOMIC DNA]</scope>
    <source>
        <strain evidence="3">AJ13355</strain>
    </source>
</reference>
<dbReference type="PROSITE" id="PS50880">
    <property type="entry name" value="TOPRIM"/>
    <property type="match status" value="1"/>
</dbReference>
<dbReference type="PATRIC" id="fig|932677.3.peg.738"/>
<name>A0A0H3KTK1_PANAA</name>
<dbReference type="PANTHER" id="PTHR32182">
    <property type="entry name" value="DNA REPLICATION AND REPAIR PROTEIN RECF"/>
    <property type="match status" value="1"/>
</dbReference>
<dbReference type="CDD" id="cd01026">
    <property type="entry name" value="TOPRIM_OLD"/>
    <property type="match status" value="1"/>
</dbReference>
<dbReference type="InterPro" id="IPR034139">
    <property type="entry name" value="TOPRIM_OLD"/>
</dbReference>
<dbReference type="SUPFAM" id="SSF52540">
    <property type="entry name" value="P-loop containing nucleoside triphosphate hydrolases"/>
    <property type="match status" value="1"/>
</dbReference>
<dbReference type="eggNOG" id="COG3593">
    <property type="taxonomic scope" value="Bacteria"/>
</dbReference>
<dbReference type="EMBL" id="AP012032">
    <property type="protein sequence ID" value="BAK10734.1"/>
    <property type="molecule type" value="Genomic_DNA"/>
</dbReference>
<accession>A0A0H3KTK1</accession>
<sequence length="564" mass="63734">MKPLHSSESKEDKNAMILEHIDIRGFRGINQLSLPLTRINLLIGENAWGKSSLLDALSLLLSPRTRDYAFSLDDFHFTPGEVKDRVHRLSVVFHFADDEADTSELLQPFWQPGEQGKRRLSYSVQARRRDDQITSTRRFIDGNGQVLPEAGSAAAIDYLLRMNPVLRLRDARFSRRIRPVESGIDARLSTLNQLAKELDTLTRDLEQHPQQMSNAMLRQGLQTMQQLVEHYFLIQHPERGSEPHRVEPQSREGARGWHSLDQLNHLIAATDVRSRQLILLRMFTLLVQARGSEPLAPGARPLLLIEDPETRLHPIMLSVAWNLLTLLPLQKIATTNSGELLSQVAIEHVCRLVREPARVAAWRVGPEGLSAEESRRIGFHIKVNRPSALFARCWLLVEGETEVWIINEMARQCGFHFAAEGIKVIEFAQSGLKPLLKFARRMGIAWHVLTDGDMAGKKYAATARSQLLPPDVEKHHLTALPAADIEHFLYQNGFSDIYQQAAHLPLNVPMKPRRIITKAIHRASKPELAIMVAMAAAERGTEAIPERLRDMFARVIRLAQGKAG</sequence>
<protein>
    <submittedName>
        <fullName evidence="2">ATP-dependent endonuclease of OLD family YbjD</fullName>
    </submittedName>
</protein>
<dbReference type="Proteomes" id="UP000006690">
    <property type="component" value="Chromosome"/>
</dbReference>
<dbReference type="Pfam" id="PF11398">
    <property type="entry name" value="DUF2813"/>
    <property type="match status" value="1"/>
</dbReference>
<dbReference type="KEGG" id="paj:PAJ_0654"/>
<evidence type="ECO:0000313" key="3">
    <source>
        <dbReference type="Proteomes" id="UP000006690"/>
    </source>
</evidence>
<evidence type="ECO:0000259" key="1">
    <source>
        <dbReference type="PROSITE" id="PS50880"/>
    </source>
</evidence>
<keyword evidence="2" id="KW-0378">Hydrolase</keyword>
<dbReference type="GO" id="GO:0004519">
    <property type="term" value="F:endonuclease activity"/>
    <property type="evidence" value="ECO:0007669"/>
    <property type="project" value="UniProtKB-KW"/>
</dbReference>
<dbReference type="InterPro" id="IPR027417">
    <property type="entry name" value="P-loop_NTPase"/>
</dbReference>
<dbReference type="PANTHER" id="PTHR32182:SF19">
    <property type="entry name" value="HOMOLOGY WITH RECF PROTEIN"/>
    <property type="match status" value="1"/>
</dbReference>
<organism evidence="2 3">
    <name type="scientific">Pantoea ananatis (strain AJ13355)</name>
    <dbReference type="NCBI Taxonomy" id="932677"/>
    <lineage>
        <taxon>Bacteria</taxon>
        <taxon>Pseudomonadati</taxon>
        <taxon>Pseudomonadota</taxon>
        <taxon>Gammaproteobacteria</taxon>
        <taxon>Enterobacterales</taxon>
        <taxon>Erwiniaceae</taxon>
        <taxon>Pantoea</taxon>
    </lineage>
</organism>
<dbReference type="InterPro" id="IPR006171">
    <property type="entry name" value="TOPRIM_dom"/>
</dbReference>
<dbReference type="Pfam" id="PF20469">
    <property type="entry name" value="OLD-like_TOPRIM"/>
    <property type="match status" value="1"/>
</dbReference>
<dbReference type="InterPro" id="IPR022602">
    <property type="entry name" value="DUF2813"/>
</dbReference>
<evidence type="ECO:0000313" key="2">
    <source>
        <dbReference type="EMBL" id="BAK10734.1"/>
    </source>
</evidence>
<proteinExistence type="predicted"/>